<dbReference type="STRING" id="3750.A0A498HV91"/>
<protein>
    <submittedName>
        <fullName evidence="2">Uncharacterized protein</fullName>
    </submittedName>
</protein>
<evidence type="ECO:0000256" key="1">
    <source>
        <dbReference type="SAM" id="MobiDB-lite"/>
    </source>
</evidence>
<name>A0A498HV91_MALDO</name>
<evidence type="ECO:0000313" key="2">
    <source>
        <dbReference type="EMBL" id="RXH74194.1"/>
    </source>
</evidence>
<dbReference type="AlphaFoldDB" id="A0A498HV91"/>
<proteinExistence type="predicted"/>
<feature type="compositionally biased region" description="Low complexity" evidence="1">
    <location>
        <begin position="81"/>
        <end position="92"/>
    </location>
</feature>
<organism evidence="2 3">
    <name type="scientific">Malus domestica</name>
    <name type="common">Apple</name>
    <name type="synonym">Pyrus malus</name>
    <dbReference type="NCBI Taxonomy" id="3750"/>
    <lineage>
        <taxon>Eukaryota</taxon>
        <taxon>Viridiplantae</taxon>
        <taxon>Streptophyta</taxon>
        <taxon>Embryophyta</taxon>
        <taxon>Tracheophyta</taxon>
        <taxon>Spermatophyta</taxon>
        <taxon>Magnoliopsida</taxon>
        <taxon>eudicotyledons</taxon>
        <taxon>Gunneridae</taxon>
        <taxon>Pentapetalae</taxon>
        <taxon>rosids</taxon>
        <taxon>fabids</taxon>
        <taxon>Rosales</taxon>
        <taxon>Rosaceae</taxon>
        <taxon>Amygdaloideae</taxon>
        <taxon>Maleae</taxon>
        <taxon>Malus</taxon>
    </lineage>
</organism>
<dbReference type="PANTHER" id="PTHR35484:SF2">
    <property type="entry name" value="OUTER ENVELOPE PORE PROTEIN 37, CHLOROPLASTIC"/>
    <property type="match status" value="1"/>
</dbReference>
<dbReference type="GO" id="GO:0009707">
    <property type="term" value="C:chloroplast outer membrane"/>
    <property type="evidence" value="ECO:0007669"/>
    <property type="project" value="TreeGrafter"/>
</dbReference>
<keyword evidence="3" id="KW-1185">Reference proteome</keyword>
<dbReference type="Proteomes" id="UP000290289">
    <property type="component" value="Chromosome 15"/>
</dbReference>
<dbReference type="GO" id="GO:0005216">
    <property type="term" value="F:monoatomic ion channel activity"/>
    <property type="evidence" value="ECO:0007669"/>
    <property type="project" value="InterPro"/>
</dbReference>
<evidence type="ECO:0000313" key="3">
    <source>
        <dbReference type="Proteomes" id="UP000290289"/>
    </source>
</evidence>
<dbReference type="EMBL" id="RDQH01000341">
    <property type="protein sequence ID" value="RXH74194.1"/>
    <property type="molecule type" value="Genomic_DNA"/>
</dbReference>
<feature type="compositionally biased region" description="Basic and acidic residues" evidence="1">
    <location>
        <begin position="28"/>
        <end position="39"/>
    </location>
</feature>
<accession>A0A498HV91</accession>
<comment type="caution">
    <text evidence="2">The sequence shown here is derived from an EMBL/GenBank/DDBJ whole genome shotgun (WGS) entry which is preliminary data.</text>
</comment>
<reference evidence="2 3" key="1">
    <citation type="submission" date="2018-10" db="EMBL/GenBank/DDBJ databases">
        <title>A high-quality apple genome assembly.</title>
        <authorList>
            <person name="Hu J."/>
        </authorList>
    </citation>
    <scope>NUCLEOTIDE SEQUENCE [LARGE SCALE GENOMIC DNA]</scope>
    <source>
        <strain evidence="3">cv. HFTH1</strain>
        <tissue evidence="2">Young leaf</tissue>
    </source>
</reference>
<sequence length="630" mass="70132">MKVNGHLHFRLKTTSQQTHLINTDAAEEDRRIQSREFRPSSRTRPLSLALSLSLRFRGAWTQRSESVMADSITPILPNNPNPNYQGPATGTLPPAPPPSLSLDGSPPPPPSPPAPASRSPVVFSFPKRPSIRLTSEFDSDSSVFFHKVSCKLLDSFAKLKLSFSNNHKGELSPPQLTFVSKNLSVHHNFEDQSTLLNGSVDVGRRLHLRATHHLQAQEGEATVVAKLADPGYALELSSPVPYVGMPKATLKFPLGEVSMEEKEEEEAKRILSINGIVKSQILNGLCTAHYADEDLKLRYSYKDEEMSFIPTLSLPSNALSFAFKRQFSPSDKLSYWYNFDSNYWSAVYKHTYGKDLKLKAGYDSEVRLGWASLWVGDEGGKAKTAPLKMKVQFMLQVPQDDIRSSALMFRWLCGHLRRDQDIGSRSNEDASATGASMFGSDEEGGTQIPTQAQSVVEGSGAVMVSEYRPVDDVDYLQELLAIQQQGPRAIGFFGTRNMGFMHQELVEILSYAMVITKNHIYTSGASGTNAAVIRGALRAEKPELLTVILPQSLKKQPPESQELLSKVKNVIEKPQNDHLPLIEASRLCNMNIISHVQQVICFAFHDSRLLMETCQEAKNLRKIVTLFYLD</sequence>
<feature type="compositionally biased region" description="Pro residues" evidence="1">
    <location>
        <begin position="93"/>
        <end position="115"/>
    </location>
</feature>
<dbReference type="PANTHER" id="PTHR35484">
    <property type="entry name" value="OUTER ENVELOPE PORE PROTEIN 37, CHLOROPLASTIC"/>
    <property type="match status" value="1"/>
</dbReference>
<dbReference type="GO" id="GO:0006812">
    <property type="term" value="P:monoatomic cation transport"/>
    <property type="evidence" value="ECO:0007669"/>
    <property type="project" value="InterPro"/>
</dbReference>
<dbReference type="SUPFAM" id="SSF102405">
    <property type="entry name" value="MCP/YpsA-like"/>
    <property type="match status" value="1"/>
</dbReference>
<dbReference type="InterPro" id="IPR038951">
    <property type="entry name" value="OEP37-like"/>
</dbReference>
<feature type="region of interest" description="Disordered" evidence="1">
    <location>
        <begin position="25"/>
        <end position="44"/>
    </location>
</feature>
<feature type="region of interest" description="Disordered" evidence="1">
    <location>
        <begin position="422"/>
        <end position="446"/>
    </location>
</feature>
<feature type="region of interest" description="Disordered" evidence="1">
    <location>
        <begin position="72"/>
        <end position="121"/>
    </location>
</feature>
<gene>
    <name evidence="2" type="ORF">DVH24_028915</name>
</gene>